<dbReference type="GO" id="GO:0005886">
    <property type="term" value="C:plasma membrane"/>
    <property type="evidence" value="ECO:0007669"/>
    <property type="project" value="TreeGrafter"/>
</dbReference>
<evidence type="ECO:0000313" key="2">
    <source>
        <dbReference type="EMBL" id="MBE9396698.1"/>
    </source>
</evidence>
<dbReference type="Pfam" id="PF01814">
    <property type="entry name" value="Hemerythrin"/>
    <property type="match status" value="1"/>
</dbReference>
<evidence type="ECO:0000313" key="3">
    <source>
        <dbReference type="Proteomes" id="UP000640333"/>
    </source>
</evidence>
<accession>A0A8J7FG36</accession>
<organism evidence="2 3">
    <name type="scientific">Pontibacterium sinense</name>
    <dbReference type="NCBI Taxonomy" id="2781979"/>
    <lineage>
        <taxon>Bacteria</taxon>
        <taxon>Pseudomonadati</taxon>
        <taxon>Pseudomonadota</taxon>
        <taxon>Gammaproteobacteria</taxon>
        <taxon>Oceanospirillales</taxon>
        <taxon>Oceanospirillaceae</taxon>
        <taxon>Pontibacterium</taxon>
    </lineage>
</organism>
<evidence type="ECO:0000259" key="1">
    <source>
        <dbReference type="Pfam" id="PF01814"/>
    </source>
</evidence>
<proteinExistence type="predicted"/>
<feature type="domain" description="Hemerythrin-like" evidence="1">
    <location>
        <begin position="2"/>
        <end position="137"/>
    </location>
</feature>
<name>A0A8J7FG36_9GAMM</name>
<reference evidence="2" key="1">
    <citation type="submission" date="2020-10" db="EMBL/GenBank/DDBJ databases">
        <title>Bacterium isolated from coastal waters sediment.</title>
        <authorList>
            <person name="Chen R.-J."/>
            <person name="Lu D.-C."/>
            <person name="Zhu K.-L."/>
            <person name="Du Z.-J."/>
        </authorList>
    </citation>
    <scope>NUCLEOTIDE SEQUENCE</scope>
    <source>
        <strain evidence="2">N1Y112</strain>
    </source>
</reference>
<dbReference type="RefSeq" id="WP_193952252.1">
    <property type="nucleotide sequence ID" value="NZ_JADEYS010000004.1"/>
</dbReference>
<gene>
    <name evidence="2" type="ORF">IOQ59_05415</name>
</gene>
<dbReference type="InterPro" id="IPR012312">
    <property type="entry name" value="Hemerythrin-like"/>
</dbReference>
<dbReference type="PANTHER" id="PTHR39966">
    <property type="entry name" value="BLL2471 PROTEIN-RELATED"/>
    <property type="match status" value="1"/>
</dbReference>
<sequence>MTILNELHQDHINLNKMLAILRLKVKKLRAGNHPNFSLMADVIDYISNYADAYHHPREDGLYRHFHGRSSELDALLTNCEEAHQNMRVTCLELSETIDGILHDAVIPMDEFTDKLEVFLDEQDEHLNLEEGSLFPMIQGVATDQDWAQLITELPKSDDPLFGEKQAVQYTELYKELLVDMNE</sequence>
<dbReference type="PANTHER" id="PTHR39966:SF1">
    <property type="entry name" value="HEMERYTHRIN-LIKE DOMAIN-CONTAINING PROTEIN"/>
    <property type="match status" value="1"/>
</dbReference>
<keyword evidence="3" id="KW-1185">Reference proteome</keyword>
<dbReference type="AlphaFoldDB" id="A0A8J7FG36"/>
<protein>
    <submittedName>
        <fullName evidence="2">Hemerythrin domain-containing protein</fullName>
    </submittedName>
</protein>
<comment type="caution">
    <text evidence="2">The sequence shown here is derived from an EMBL/GenBank/DDBJ whole genome shotgun (WGS) entry which is preliminary data.</text>
</comment>
<dbReference type="EMBL" id="JADEYS010000004">
    <property type="protein sequence ID" value="MBE9396698.1"/>
    <property type="molecule type" value="Genomic_DNA"/>
</dbReference>
<dbReference type="Proteomes" id="UP000640333">
    <property type="component" value="Unassembled WGS sequence"/>
</dbReference>
<dbReference type="Gene3D" id="1.20.120.520">
    <property type="entry name" value="nmb1532 protein domain like"/>
    <property type="match status" value="1"/>
</dbReference>